<feature type="binding site" evidence="7">
    <location>
        <begin position="240"/>
        <end position="241"/>
    </location>
    <ligand>
        <name>FMN</name>
        <dbReference type="ChEBI" id="CHEBI:58210"/>
    </ligand>
</feature>
<dbReference type="UniPathway" id="UPA00053">
    <property type="reaction ID" value="UER00090"/>
</dbReference>
<evidence type="ECO:0000256" key="2">
    <source>
        <dbReference type="ARBA" id="ARBA00008014"/>
    </source>
</evidence>
<sequence length="344" mass="36247">MNTFGELFRVTTFGESHGPALGAVIDGCPAGVELTTELLQAALDRRRPGQSDVTTARAEADRVEVLSGVFEGKTLGTPIAAIVRNTDARSGDYAKLAKEDRPGHADRVWRERFHHRDPRGGGRTSARETLARVIGGAVAEALLARELPGLSTVGWVSQIGPLVLPLPSSVTRAQVDAHKTRCPDAALSSQMEALILDAKNAGDSLGGAVTVRVAGLPVGMGEPVFGKLKSRLSDALAGINAVTGVVWGPDDLEAQLKLPGSKFHATRADGRPSDVYGGIQGGLSNGEPIVLRVLFKPTSTMTDHAKAGRHDPCVLPRAVPIVEAMVSMVLADQLLLMLARPHRA</sequence>
<keyword evidence="6 7" id="KW-0456">Lyase</keyword>
<dbReference type="EMBL" id="QFQP01000001">
    <property type="protein sequence ID" value="PZR18706.1"/>
    <property type="molecule type" value="Genomic_DNA"/>
</dbReference>
<feature type="binding site" evidence="7">
    <location>
        <position position="281"/>
    </location>
    <ligand>
        <name>FMN</name>
        <dbReference type="ChEBI" id="CHEBI:58210"/>
    </ligand>
</feature>
<comment type="function">
    <text evidence="7">Catalyzes the anti-1,4-elimination of the C-3 phosphate and the C-6 proR hydrogen from 5-enolpyruvylshikimate-3-phosphate (EPSP) to yield chorismate, which is the branch point compound that serves as the starting substrate for the three terminal pathways of aromatic amino acid biosynthesis. This reaction introduces a second double bond into the aromatic ring system.</text>
</comment>
<comment type="similarity">
    <text evidence="2 7 8">Belongs to the chorismate synthase family.</text>
</comment>
<dbReference type="GO" id="GO:0004107">
    <property type="term" value="F:chorismate synthase activity"/>
    <property type="evidence" value="ECO:0007669"/>
    <property type="project" value="UniProtKB-UniRule"/>
</dbReference>
<accession>A0A2W5U2L4</accession>
<evidence type="ECO:0000313" key="9">
    <source>
        <dbReference type="EMBL" id="PZR18706.1"/>
    </source>
</evidence>
<dbReference type="PIRSF" id="PIRSF001456">
    <property type="entry name" value="Chorismate_synth"/>
    <property type="match status" value="1"/>
</dbReference>
<evidence type="ECO:0000256" key="5">
    <source>
        <dbReference type="ARBA" id="ARBA00023141"/>
    </source>
</evidence>
<evidence type="ECO:0000256" key="8">
    <source>
        <dbReference type="RuleBase" id="RU000605"/>
    </source>
</evidence>
<organism evidence="9 10">
    <name type="scientific">Archangium gephyra</name>
    <dbReference type="NCBI Taxonomy" id="48"/>
    <lineage>
        <taxon>Bacteria</taxon>
        <taxon>Pseudomonadati</taxon>
        <taxon>Myxococcota</taxon>
        <taxon>Myxococcia</taxon>
        <taxon>Myxococcales</taxon>
        <taxon>Cystobacterineae</taxon>
        <taxon>Archangiaceae</taxon>
        <taxon>Archangium</taxon>
    </lineage>
</organism>
<name>A0A2W5U2L4_9BACT</name>
<comment type="pathway">
    <text evidence="1 7 8">Metabolic intermediate biosynthesis; chorismate biosynthesis; chorismate from D-erythrose 4-phosphate and phosphoenolpyruvate: step 7/7.</text>
</comment>
<feature type="binding site" evidence="7">
    <location>
        <position position="46"/>
    </location>
    <ligand>
        <name>NADP(+)</name>
        <dbReference type="ChEBI" id="CHEBI:58349"/>
    </ligand>
</feature>
<comment type="caution">
    <text evidence="9">The sequence shown here is derived from an EMBL/GenBank/DDBJ whole genome shotgun (WGS) entry which is preliminary data.</text>
</comment>
<evidence type="ECO:0000313" key="10">
    <source>
        <dbReference type="Proteomes" id="UP000249061"/>
    </source>
</evidence>
<dbReference type="GO" id="GO:0008652">
    <property type="term" value="P:amino acid biosynthetic process"/>
    <property type="evidence" value="ECO:0007669"/>
    <property type="project" value="UniProtKB-KW"/>
</dbReference>
<comment type="caution">
    <text evidence="7">Lacks conserved residue(s) required for the propagation of feature annotation.</text>
</comment>
<keyword evidence="4 7" id="KW-0028">Amino-acid biosynthesis</keyword>
<dbReference type="PROSITE" id="PS00788">
    <property type="entry name" value="CHORISMATE_SYNTHASE_2"/>
    <property type="match status" value="1"/>
</dbReference>
<dbReference type="PROSITE" id="PS00789">
    <property type="entry name" value="CHORISMATE_SYNTHASE_3"/>
    <property type="match status" value="1"/>
</dbReference>
<dbReference type="NCBIfam" id="NF003793">
    <property type="entry name" value="PRK05382.1"/>
    <property type="match status" value="1"/>
</dbReference>
<keyword evidence="7" id="KW-0521">NADP</keyword>
<dbReference type="PANTHER" id="PTHR21085">
    <property type="entry name" value="CHORISMATE SYNTHASE"/>
    <property type="match status" value="1"/>
</dbReference>
<protein>
    <recommendedName>
        <fullName evidence="3 7">Chorismate synthase</fullName>
        <shortName evidence="7">CS</shortName>
        <ecNumber evidence="3 7">4.2.3.5</ecNumber>
    </recommendedName>
    <alternativeName>
        <fullName evidence="7">5-enolpyruvylshikimate-3-phosphate phospholyase</fullName>
    </alternativeName>
</protein>
<reference evidence="9 10" key="1">
    <citation type="submission" date="2017-08" db="EMBL/GenBank/DDBJ databases">
        <title>Infants hospitalized years apart are colonized by the same room-sourced microbial strains.</title>
        <authorList>
            <person name="Brooks B."/>
            <person name="Olm M.R."/>
            <person name="Firek B.A."/>
            <person name="Baker R."/>
            <person name="Thomas B.C."/>
            <person name="Morowitz M.J."/>
            <person name="Banfield J.F."/>
        </authorList>
    </citation>
    <scope>NUCLEOTIDE SEQUENCE [LARGE SCALE GENOMIC DNA]</scope>
    <source>
        <strain evidence="9">S2_003_000_R2_14</strain>
    </source>
</reference>
<dbReference type="SUPFAM" id="SSF103263">
    <property type="entry name" value="Chorismate synthase, AroC"/>
    <property type="match status" value="1"/>
</dbReference>
<proteinExistence type="inferred from homology"/>
<dbReference type="GO" id="GO:0009423">
    <property type="term" value="P:chorismate biosynthetic process"/>
    <property type="evidence" value="ECO:0007669"/>
    <property type="project" value="UniProtKB-UniRule"/>
</dbReference>
<evidence type="ECO:0000256" key="1">
    <source>
        <dbReference type="ARBA" id="ARBA00005044"/>
    </source>
</evidence>
<dbReference type="NCBIfam" id="TIGR00033">
    <property type="entry name" value="aroC"/>
    <property type="match status" value="1"/>
</dbReference>
<dbReference type="PROSITE" id="PS00787">
    <property type="entry name" value="CHORISMATE_SYNTHASE_1"/>
    <property type="match status" value="1"/>
</dbReference>
<evidence type="ECO:0000256" key="7">
    <source>
        <dbReference type="HAMAP-Rule" id="MF_00300"/>
    </source>
</evidence>
<dbReference type="CDD" id="cd07304">
    <property type="entry name" value="Chorismate_synthase"/>
    <property type="match status" value="1"/>
</dbReference>
<dbReference type="GO" id="GO:0009073">
    <property type="term" value="P:aromatic amino acid family biosynthetic process"/>
    <property type="evidence" value="ECO:0007669"/>
    <property type="project" value="UniProtKB-KW"/>
</dbReference>
<dbReference type="InterPro" id="IPR000453">
    <property type="entry name" value="Chorismate_synth"/>
</dbReference>
<dbReference type="AlphaFoldDB" id="A0A2W5U2L4"/>
<feature type="binding site" evidence="7">
    <location>
        <begin position="123"/>
        <end position="125"/>
    </location>
    <ligand>
        <name>FMN</name>
        <dbReference type="ChEBI" id="CHEBI:58210"/>
    </ligand>
</feature>
<dbReference type="Proteomes" id="UP000249061">
    <property type="component" value="Unassembled WGS sequence"/>
</dbReference>
<dbReference type="Gene3D" id="3.60.150.10">
    <property type="entry name" value="Chorismate synthase AroC"/>
    <property type="match status" value="1"/>
</dbReference>
<comment type="cofactor">
    <cofactor evidence="7 8">
        <name>FMNH2</name>
        <dbReference type="ChEBI" id="CHEBI:57618"/>
    </cofactor>
    <text evidence="7 8">Reduced FMN (FMNH(2)).</text>
</comment>
<keyword evidence="7" id="KW-0288">FMN</keyword>
<feature type="binding site" evidence="7">
    <location>
        <begin position="296"/>
        <end position="300"/>
    </location>
    <ligand>
        <name>FMN</name>
        <dbReference type="ChEBI" id="CHEBI:58210"/>
    </ligand>
</feature>
<keyword evidence="5 7" id="KW-0057">Aromatic amino acid biosynthesis</keyword>
<dbReference type="EC" id="4.2.3.5" evidence="3 7"/>
<keyword evidence="7" id="KW-0285">Flavoprotein</keyword>
<evidence type="ECO:0000256" key="3">
    <source>
        <dbReference type="ARBA" id="ARBA00013036"/>
    </source>
</evidence>
<evidence type="ECO:0000256" key="6">
    <source>
        <dbReference type="ARBA" id="ARBA00023239"/>
    </source>
</evidence>
<gene>
    <name evidence="7" type="primary">aroC</name>
    <name evidence="9" type="ORF">DI536_02170</name>
</gene>
<evidence type="ECO:0000256" key="4">
    <source>
        <dbReference type="ARBA" id="ARBA00022605"/>
    </source>
</evidence>
<dbReference type="InterPro" id="IPR035904">
    <property type="entry name" value="Chorismate_synth_AroC_sf"/>
</dbReference>
<dbReference type="PANTHER" id="PTHR21085:SF0">
    <property type="entry name" value="CHORISMATE SYNTHASE"/>
    <property type="match status" value="1"/>
</dbReference>
<dbReference type="GO" id="GO:0010181">
    <property type="term" value="F:FMN binding"/>
    <property type="evidence" value="ECO:0007669"/>
    <property type="project" value="TreeGrafter"/>
</dbReference>
<feature type="binding site" evidence="7">
    <location>
        <position position="309"/>
    </location>
    <ligand>
        <name>FMN</name>
        <dbReference type="ChEBI" id="CHEBI:58210"/>
    </ligand>
</feature>
<dbReference type="InterPro" id="IPR020541">
    <property type="entry name" value="Chorismate_synthase_CS"/>
</dbReference>
<dbReference type="Pfam" id="PF01264">
    <property type="entry name" value="Chorismate_synt"/>
    <property type="match status" value="1"/>
</dbReference>
<dbReference type="HAMAP" id="MF_00300">
    <property type="entry name" value="Chorismate_synth"/>
    <property type="match status" value="1"/>
</dbReference>
<dbReference type="GO" id="GO:0005829">
    <property type="term" value="C:cytosol"/>
    <property type="evidence" value="ECO:0007669"/>
    <property type="project" value="TreeGrafter"/>
</dbReference>
<keyword evidence="7" id="KW-0274">FAD</keyword>
<comment type="catalytic activity">
    <reaction evidence="7 8">
        <text>5-O-(1-carboxyvinyl)-3-phosphoshikimate = chorismate + phosphate</text>
        <dbReference type="Rhea" id="RHEA:21020"/>
        <dbReference type="ChEBI" id="CHEBI:29748"/>
        <dbReference type="ChEBI" id="CHEBI:43474"/>
        <dbReference type="ChEBI" id="CHEBI:57701"/>
        <dbReference type="EC" id="4.2.3.5"/>
    </reaction>
</comment>
<comment type="subunit">
    <text evidence="7">Homotetramer.</text>
</comment>